<evidence type="ECO:0000256" key="5">
    <source>
        <dbReference type="ARBA" id="ARBA00022801"/>
    </source>
</evidence>
<keyword evidence="2" id="KW-0548">Nucleotidyltransferase</keyword>
<dbReference type="InterPro" id="IPR050951">
    <property type="entry name" value="Retrovirus_Pol_polyprotein"/>
</dbReference>
<dbReference type="Pfam" id="PF17917">
    <property type="entry name" value="RT_RNaseH"/>
    <property type="match status" value="1"/>
</dbReference>
<dbReference type="InterPro" id="IPR041373">
    <property type="entry name" value="RT_RNaseH"/>
</dbReference>
<evidence type="ECO:0000313" key="8">
    <source>
        <dbReference type="EMBL" id="KAG1301289.1"/>
    </source>
</evidence>
<dbReference type="Gene3D" id="3.30.420.10">
    <property type="entry name" value="Ribonuclease H-like superfamily/Ribonuclease H"/>
    <property type="match status" value="1"/>
</dbReference>
<proteinExistence type="predicted"/>
<evidence type="ECO:0000256" key="4">
    <source>
        <dbReference type="ARBA" id="ARBA00022759"/>
    </source>
</evidence>
<reference evidence="8" key="1">
    <citation type="journal article" date="2020" name="Microb. Genom.">
        <title>Genetic diversity of clinical and environmental Mucorales isolates obtained from an investigation of mucormycosis cases among solid organ transplant recipients.</title>
        <authorList>
            <person name="Nguyen M.H."/>
            <person name="Kaul D."/>
            <person name="Muto C."/>
            <person name="Cheng S.J."/>
            <person name="Richter R.A."/>
            <person name="Bruno V.M."/>
            <person name="Liu G."/>
            <person name="Beyhan S."/>
            <person name="Sundermann A.J."/>
            <person name="Mounaud S."/>
            <person name="Pasculle A.W."/>
            <person name="Nierman W.C."/>
            <person name="Driscoll E."/>
            <person name="Cumbie R."/>
            <person name="Clancy C.J."/>
            <person name="Dupont C.L."/>
        </authorList>
    </citation>
    <scope>NUCLEOTIDE SEQUENCE</scope>
    <source>
        <strain evidence="8">GL11</strain>
    </source>
</reference>
<dbReference type="Gene3D" id="3.30.70.270">
    <property type="match status" value="2"/>
</dbReference>
<keyword evidence="1" id="KW-0808">Transferase</keyword>
<dbReference type="CDD" id="cd09274">
    <property type="entry name" value="RNase_HI_RT_Ty3"/>
    <property type="match status" value="1"/>
</dbReference>
<sequence>MYVKKKNTSEKRLVVQFQDLNAITVKDPWPLPSITDLLETYEGASLFSTMDLLRGFNQIAVDEETIPKLTMATPWGCFSYKVMPFGIVNGPATFSRAIYLAMQGFLNEFVSTYIDDITVFSASFEDHLSHLEKVLQRFQEVSMILKSNKCLFARSEVEVLGFLVSKFGIKPHPQNVEKILKFPTPKSKTDIRAFVSLAGFYGRHVQSFGELVVSLNKLLKKNEPFVWTQEQEQAFKTLKECIINAVQLKYSDPSKPYKLYTDASDIGVGAVLVQLDEELNEDRPICFLSRKLLPNELNYPIVEKELLAVIYALKKLRKYLLDKIFTLYTDNTAVRFLFFKRDPGSRLQRWVLAVQEYSFKVVHLPGKSNVVADVMSRYPPQENNESDLNDPLNELHPAWLIEQESTPYEESLMEIYLYLTNPEDQANVSRKIKIASRKYTISEKNELLRRVGQRQVKVPKISERQSVMKEVHDGHGHFGQDATWARLYSNYWWPQAYKEVKEYVKSCEPCQLYAYVPKKVQALGSVLINSLFERFAVDYVGPFPTSYKGNKYIIVVVEYFTKWPIAKAVESADRIHSGICNPRLSKKSHDESYILLGPHYGGYPWQPDVETEEWF</sequence>
<keyword evidence="6" id="KW-0695">RNA-directed DNA polymerase</keyword>
<organism evidence="8 9">
    <name type="scientific">Rhizopus oryzae</name>
    <name type="common">Mucormycosis agent</name>
    <name type="synonym">Rhizopus arrhizus var. delemar</name>
    <dbReference type="NCBI Taxonomy" id="64495"/>
    <lineage>
        <taxon>Eukaryota</taxon>
        <taxon>Fungi</taxon>
        <taxon>Fungi incertae sedis</taxon>
        <taxon>Mucoromycota</taxon>
        <taxon>Mucoromycotina</taxon>
        <taxon>Mucoromycetes</taxon>
        <taxon>Mucorales</taxon>
        <taxon>Mucorineae</taxon>
        <taxon>Rhizopodaceae</taxon>
        <taxon>Rhizopus</taxon>
    </lineage>
</organism>
<comment type="caution">
    <text evidence="8">The sequence shown here is derived from an EMBL/GenBank/DDBJ whole genome shotgun (WGS) entry which is preliminary data.</text>
</comment>
<keyword evidence="5" id="KW-0378">Hydrolase</keyword>
<dbReference type="CDD" id="cd01647">
    <property type="entry name" value="RT_LTR"/>
    <property type="match status" value="1"/>
</dbReference>
<dbReference type="GO" id="GO:0016787">
    <property type="term" value="F:hydrolase activity"/>
    <property type="evidence" value="ECO:0007669"/>
    <property type="project" value="UniProtKB-KW"/>
</dbReference>
<dbReference type="PANTHER" id="PTHR37984:SF5">
    <property type="entry name" value="PROTEIN NYNRIN-LIKE"/>
    <property type="match status" value="1"/>
</dbReference>
<dbReference type="Gene3D" id="3.10.10.10">
    <property type="entry name" value="HIV Type 1 Reverse Transcriptase, subunit A, domain 1"/>
    <property type="match status" value="1"/>
</dbReference>
<protein>
    <recommendedName>
        <fullName evidence="7">Reverse transcriptase domain-containing protein</fullName>
    </recommendedName>
</protein>
<evidence type="ECO:0000256" key="1">
    <source>
        <dbReference type="ARBA" id="ARBA00022679"/>
    </source>
</evidence>
<dbReference type="InterPro" id="IPR036397">
    <property type="entry name" value="RNaseH_sf"/>
</dbReference>
<evidence type="ECO:0000256" key="2">
    <source>
        <dbReference type="ARBA" id="ARBA00022695"/>
    </source>
</evidence>
<dbReference type="Gene3D" id="1.10.340.70">
    <property type="match status" value="1"/>
</dbReference>
<keyword evidence="3" id="KW-0540">Nuclease</keyword>
<dbReference type="InterPro" id="IPR043502">
    <property type="entry name" value="DNA/RNA_pol_sf"/>
</dbReference>
<name>A0A9P6WYG4_RHIOR</name>
<dbReference type="SUPFAM" id="SSF56672">
    <property type="entry name" value="DNA/RNA polymerases"/>
    <property type="match status" value="1"/>
</dbReference>
<feature type="domain" description="Reverse transcriptase" evidence="7">
    <location>
        <begin position="1"/>
        <end position="164"/>
    </location>
</feature>
<dbReference type="OrthoDB" id="2208902at2759"/>
<dbReference type="FunFam" id="3.10.20.370:FF:000001">
    <property type="entry name" value="Retrovirus-related Pol polyprotein from transposon 17.6-like protein"/>
    <property type="match status" value="1"/>
</dbReference>
<dbReference type="PROSITE" id="PS50878">
    <property type="entry name" value="RT_POL"/>
    <property type="match status" value="1"/>
</dbReference>
<evidence type="ECO:0000313" key="9">
    <source>
        <dbReference type="Proteomes" id="UP000716291"/>
    </source>
</evidence>
<dbReference type="FunFam" id="3.30.70.270:FF:000020">
    <property type="entry name" value="Transposon Tf2-6 polyprotein-like Protein"/>
    <property type="match status" value="1"/>
</dbReference>
<dbReference type="PANTHER" id="PTHR37984">
    <property type="entry name" value="PROTEIN CBG26694"/>
    <property type="match status" value="1"/>
</dbReference>
<dbReference type="Pfam" id="PF17921">
    <property type="entry name" value="Integrase_H2C2"/>
    <property type="match status" value="1"/>
</dbReference>
<evidence type="ECO:0000256" key="6">
    <source>
        <dbReference type="ARBA" id="ARBA00022918"/>
    </source>
</evidence>
<dbReference type="InterPro" id="IPR043128">
    <property type="entry name" value="Rev_trsase/Diguanyl_cyclase"/>
</dbReference>
<dbReference type="GO" id="GO:0003676">
    <property type="term" value="F:nucleic acid binding"/>
    <property type="evidence" value="ECO:0007669"/>
    <property type="project" value="InterPro"/>
</dbReference>
<dbReference type="InterPro" id="IPR000477">
    <property type="entry name" value="RT_dom"/>
</dbReference>
<keyword evidence="9" id="KW-1185">Reference proteome</keyword>
<evidence type="ECO:0000259" key="7">
    <source>
        <dbReference type="PROSITE" id="PS50878"/>
    </source>
</evidence>
<evidence type="ECO:0000256" key="3">
    <source>
        <dbReference type="ARBA" id="ARBA00022722"/>
    </source>
</evidence>
<gene>
    <name evidence="8" type="ORF">G6F64_011940</name>
</gene>
<dbReference type="InterPro" id="IPR041588">
    <property type="entry name" value="Integrase_H2C2"/>
</dbReference>
<dbReference type="GO" id="GO:0004519">
    <property type="term" value="F:endonuclease activity"/>
    <property type="evidence" value="ECO:0007669"/>
    <property type="project" value="UniProtKB-KW"/>
</dbReference>
<accession>A0A9P6WYG4</accession>
<dbReference type="Proteomes" id="UP000716291">
    <property type="component" value="Unassembled WGS sequence"/>
</dbReference>
<dbReference type="Pfam" id="PF00078">
    <property type="entry name" value="RVT_1"/>
    <property type="match status" value="1"/>
</dbReference>
<keyword evidence="4" id="KW-0255">Endonuclease</keyword>
<dbReference type="AlphaFoldDB" id="A0A9P6WYG4"/>
<dbReference type="EMBL" id="JAANQT010003216">
    <property type="protein sequence ID" value="KAG1301289.1"/>
    <property type="molecule type" value="Genomic_DNA"/>
</dbReference>
<dbReference type="GO" id="GO:0003964">
    <property type="term" value="F:RNA-directed DNA polymerase activity"/>
    <property type="evidence" value="ECO:0007669"/>
    <property type="project" value="UniProtKB-KW"/>
</dbReference>